<name>A0A3R9R4Y0_9BACT</name>
<dbReference type="RefSeq" id="WP_125486443.1">
    <property type="nucleotide sequence ID" value="NZ_RSDW01000001.1"/>
</dbReference>
<keyword evidence="4" id="KW-1185">Reference proteome</keyword>
<comment type="caution">
    <text evidence="3">The sequence shown here is derived from an EMBL/GenBank/DDBJ whole genome shotgun (WGS) entry which is preliminary data.</text>
</comment>
<dbReference type="InterPro" id="IPR029062">
    <property type="entry name" value="Class_I_gatase-like"/>
</dbReference>
<dbReference type="PANTHER" id="PTHR40469:SF2">
    <property type="entry name" value="GALACTOSE-BINDING DOMAIN-LIKE SUPERFAMILY PROTEIN"/>
    <property type="match status" value="1"/>
</dbReference>
<dbReference type="Proteomes" id="UP000269669">
    <property type="component" value="Unassembled WGS sequence"/>
</dbReference>
<feature type="signal peptide" evidence="1">
    <location>
        <begin position="1"/>
        <end position="20"/>
    </location>
</feature>
<dbReference type="OrthoDB" id="3296611at2"/>
<evidence type="ECO:0000259" key="2">
    <source>
        <dbReference type="Pfam" id="PF06283"/>
    </source>
</evidence>
<feature type="domain" description="ThuA-like" evidence="2">
    <location>
        <begin position="31"/>
        <end position="247"/>
    </location>
</feature>
<dbReference type="InterPro" id="IPR029010">
    <property type="entry name" value="ThuA-like"/>
</dbReference>
<dbReference type="Pfam" id="PF06283">
    <property type="entry name" value="ThuA"/>
    <property type="match status" value="1"/>
</dbReference>
<evidence type="ECO:0000313" key="3">
    <source>
        <dbReference type="EMBL" id="RSL18031.1"/>
    </source>
</evidence>
<organism evidence="3 4">
    <name type="scientific">Edaphobacter aggregans</name>
    <dbReference type="NCBI Taxonomy" id="570835"/>
    <lineage>
        <taxon>Bacteria</taxon>
        <taxon>Pseudomonadati</taxon>
        <taxon>Acidobacteriota</taxon>
        <taxon>Terriglobia</taxon>
        <taxon>Terriglobales</taxon>
        <taxon>Acidobacteriaceae</taxon>
        <taxon>Edaphobacter</taxon>
    </lineage>
</organism>
<evidence type="ECO:0000313" key="4">
    <source>
        <dbReference type="Proteomes" id="UP000269669"/>
    </source>
</evidence>
<feature type="chain" id="PRO_5018685768" evidence="1">
    <location>
        <begin position="21"/>
        <end position="257"/>
    </location>
</feature>
<reference evidence="3 4" key="1">
    <citation type="submission" date="2018-12" db="EMBL/GenBank/DDBJ databases">
        <title>Sequencing of bacterial isolates from soil warming experiment in Harvard Forest, Massachusetts, USA.</title>
        <authorList>
            <person name="Deangelis K."/>
        </authorList>
    </citation>
    <scope>NUCLEOTIDE SEQUENCE [LARGE SCALE GENOMIC DNA]</scope>
    <source>
        <strain evidence="3 4">EB153</strain>
    </source>
</reference>
<gene>
    <name evidence="3" type="ORF">EDE15_3587</name>
</gene>
<keyword evidence="1" id="KW-0732">Signal</keyword>
<dbReference type="EMBL" id="RSDW01000001">
    <property type="protein sequence ID" value="RSL18031.1"/>
    <property type="molecule type" value="Genomic_DNA"/>
</dbReference>
<sequence>MKCFLLMIFGLAGMVGVADAQQQPAFHVLAFYSETVERDHVDFAHQAIEFYKAAAQRDHFEFSTTQNWDDLNAEKLAGYQLVAWLDDFPHTEPQRAAFEKYMEHGGGWLGFHIAAYNDEGTHWPWFVQFLGGGVFYGNNWPPLPATLTVDDPGHPVVKRIPASFLSPTNEWYIWRPSPRLNRDVKVLITLSPSNYPIGMKDVITGGDLPVVWTNTRYRMLYMNMGHGDRIFTSEVQNRLMEDAVIWTATAKETALRR</sequence>
<evidence type="ECO:0000256" key="1">
    <source>
        <dbReference type="SAM" id="SignalP"/>
    </source>
</evidence>
<protein>
    <submittedName>
        <fullName evidence="3">Trehalose utilization protein</fullName>
    </submittedName>
</protein>
<dbReference type="SUPFAM" id="SSF52317">
    <property type="entry name" value="Class I glutamine amidotransferase-like"/>
    <property type="match status" value="1"/>
</dbReference>
<proteinExistence type="predicted"/>
<dbReference type="PANTHER" id="PTHR40469">
    <property type="entry name" value="SECRETED GLYCOSYL HYDROLASE"/>
    <property type="match status" value="1"/>
</dbReference>
<dbReference type="AlphaFoldDB" id="A0A3R9R4Y0"/>
<accession>A0A3R9R4Y0</accession>
<dbReference type="Gene3D" id="3.40.50.880">
    <property type="match status" value="1"/>
</dbReference>